<dbReference type="InterPro" id="IPR048284">
    <property type="entry name" value="EryCIII-like_N"/>
</dbReference>
<dbReference type="InterPro" id="IPR010610">
    <property type="entry name" value="EryCIII-like_C"/>
</dbReference>
<protein>
    <submittedName>
        <fullName evidence="6">Glycosyltransferase family 1 protein</fullName>
    </submittedName>
</protein>
<dbReference type="PANTHER" id="PTHR48050">
    <property type="entry name" value="STEROL 3-BETA-GLUCOSYLTRANSFERASE"/>
    <property type="match status" value="1"/>
</dbReference>
<feature type="domain" description="Erythromycin biosynthesis protein CIII-like N-terminal" evidence="5">
    <location>
        <begin position="37"/>
        <end position="159"/>
    </location>
</feature>
<dbReference type="PANTHER" id="PTHR48050:SF13">
    <property type="entry name" value="STEROL 3-BETA-GLUCOSYLTRANSFERASE UGT80A2"/>
    <property type="match status" value="1"/>
</dbReference>
<name>A0ABX0BPL6_9PSEU</name>
<evidence type="ECO:0000313" key="7">
    <source>
        <dbReference type="Proteomes" id="UP000470404"/>
    </source>
</evidence>
<dbReference type="Gene3D" id="3.40.50.2000">
    <property type="entry name" value="Glycogen Phosphorylase B"/>
    <property type="match status" value="2"/>
</dbReference>
<evidence type="ECO:0000313" key="6">
    <source>
        <dbReference type="EMBL" id="NEC57562.1"/>
    </source>
</evidence>
<evidence type="ECO:0000256" key="1">
    <source>
        <dbReference type="ARBA" id="ARBA00006962"/>
    </source>
</evidence>
<evidence type="ECO:0000259" key="5">
    <source>
        <dbReference type="Pfam" id="PF21036"/>
    </source>
</evidence>
<dbReference type="CDD" id="cd03784">
    <property type="entry name" value="GT1_Gtf-like"/>
    <property type="match status" value="1"/>
</dbReference>
<reference evidence="6 7" key="1">
    <citation type="submission" date="2020-01" db="EMBL/GenBank/DDBJ databases">
        <title>Insect and environment-associated Actinomycetes.</title>
        <authorList>
            <person name="Currrie C."/>
            <person name="Chevrette M."/>
            <person name="Carlson C."/>
            <person name="Stubbendieck R."/>
            <person name="Wendt-Pienkowski E."/>
        </authorList>
    </citation>
    <scope>NUCLEOTIDE SEQUENCE [LARGE SCALE GENOMIC DNA]</scope>
    <source>
        <strain evidence="6 7">SID8386</strain>
    </source>
</reference>
<organism evidence="6 7">
    <name type="scientific">Amycolatopsis rubida</name>
    <dbReference type="NCBI Taxonomy" id="112413"/>
    <lineage>
        <taxon>Bacteria</taxon>
        <taxon>Bacillati</taxon>
        <taxon>Actinomycetota</taxon>
        <taxon>Actinomycetes</taxon>
        <taxon>Pseudonocardiales</taxon>
        <taxon>Pseudonocardiaceae</taxon>
        <taxon>Amycolatopsis</taxon>
    </lineage>
</organism>
<dbReference type="EMBL" id="JAAGNC010000091">
    <property type="protein sequence ID" value="NEC57562.1"/>
    <property type="molecule type" value="Genomic_DNA"/>
</dbReference>
<keyword evidence="7" id="KW-1185">Reference proteome</keyword>
<dbReference type="SUPFAM" id="SSF53756">
    <property type="entry name" value="UDP-Glycosyltransferase/glycogen phosphorylase"/>
    <property type="match status" value="1"/>
</dbReference>
<dbReference type="Pfam" id="PF21036">
    <property type="entry name" value="EryCIII-like_N"/>
    <property type="match status" value="1"/>
</dbReference>
<comment type="similarity">
    <text evidence="1">Belongs to the glycosyltransferase 28 family.</text>
</comment>
<keyword evidence="2" id="KW-0328">Glycosyltransferase</keyword>
<feature type="domain" description="Erythromycin biosynthesis protein CIII-like C-terminal" evidence="4">
    <location>
        <begin position="241"/>
        <end position="385"/>
    </location>
</feature>
<evidence type="ECO:0000256" key="3">
    <source>
        <dbReference type="ARBA" id="ARBA00022679"/>
    </source>
</evidence>
<proteinExistence type="inferred from homology"/>
<dbReference type="InterPro" id="IPR050426">
    <property type="entry name" value="Glycosyltransferase_28"/>
</dbReference>
<evidence type="ECO:0000259" key="4">
    <source>
        <dbReference type="Pfam" id="PF06722"/>
    </source>
</evidence>
<evidence type="ECO:0000256" key="2">
    <source>
        <dbReference type="ARBA" id="ARBA00022676"/>
    </source>
</evidence>
<keyword evidence="3" id="KW-0808">Transferase</keyword>
<dbReference type="Proteomes" id="UP000470404">
    <property type="component" value="Unassembled WGS sequence"/>
</dbReference>
<dbReference type="Pfam" id="PF06722">
    <property type="entry name" value="EryCIII-like_C"/>
    <property type="match status" value="1"/>
</dbReference>
<sequence length="398" mass="42759">MPRRWDVRATRLRWMRVLFSFVGGRGHFDPMAPVARALAARGHTVAVAGGGSHVPALAKAGFTTFAVNEPREVEATRQPMPPVDPARDDWEIRELFARRATREHVPVLLELAREWRPDLIVRDEVDFSAAIAAEVLGLPCATVLVLAAGTLLRKELLAEPLAEARAAYGLPDDPQLEILTRGQVLSPLPPSFRDPSSPLPPGTFSFRQGNPIAPRTPAEKPGVYFTLGTNFNLESGDLIERTLAGLGQLDADVTATVGTQIDPAEFGPQPAHVRVERFVPQAELLPRTDLMVSHAGSGSVIGALSHGLPSLLFPMGADQPGNARRCAALNVGYALDPETSTADEIRQAAAHVLADPRYREAARRMQAEINALPAAEETVPVLEALVTSSANGSFPPVP</sequence>
<dbReference type="InterPro" id="IPR002213">
    <property type="entry name" value="UDP_glucos_trans"/>
</dbReference>
<comment type="caution">
    <text evidence="6">The sequence shown here is derived from an EMBL/GenBank/DDBJ whole genome shotgun (WGS) entry which is preliminary data.</text>
</comment>
<accession>A0ABX0BPL6</accession>
<gene>
    <name evidence="6" type="ORF">G3I59_18665</name>
</gene>